<dbReference type="PANTHER" id="PTHR47691">
    <property type="entry name" value="REGULATOR-RELATED"/>
    <property type="match status" value="1"/>
</dbReference>
<name>A0A8H1LCU6_9ACTN</name>
<evidence type="ECO:0000313" key="7">
    <source>
        <dbReference type="EMBL" id="TGG81342.1"/>
    </source>
</evidence>
<dbReference type="InterPro" id="IPR036388">
    <property type="entry name" value="WH-like_DNA-bd_sf"/>
</dbReference>
<gene>
    <name evidence="7" type="ORF">D8771_17995</name>
</gene>
<dbReference type="InterPro" id="IPR027417">
    <property type="entry name" value="P-loop_NTPase"/>
</dbReference>
<evidence type="ECO:0000256" key="5">
    <source>
        <dbReference type="SAM" id="MobiDB-lite"/>
    </source>
</evidence>
<feature type="domain" description="OmpR/PhoB-type" evidence="6">
    <location>
        <begin position="1"/>
        <end position="96"/>
    </location>
</feature>
<feature type="compositionally biased region" description="Low complexity" evidence="5">
    <location>
        <begin position="1375"/>
        <end position="1385"/>
    </location>
</feature>
<feature type="compositionally biased region" description="Pro residues" evidence="5">
    <location>
        <begin position="440"/>
        <end position="452"/>
    </location>
</feature>
<dbReference type="RefSeq" id="WP_135567181.1">
    <property type="nucleotide sequence ID" value="NZ_CP103060.1"/>
</dbReference>
<dbReference type="EMBL" id="RCIY01000065">
    <property type="protein sequence ID" value="TGG81342.1"/>
    <property type="molecule type" value="Genomic_DNA"/>
</dbReference>
<evidence type="ECO:0000256" key="3">
    <source>
        <dbReference type="ARBA" id="ARBA00023125"/>
    </source>
</evidence>
<dbReference type="InterPro" id="IPR011990">
    <property type="entry name" value="TPR-like_helical_dom_sf"/>
</dbReference>
<evidence type="ECO:0000256" key="1">
    <source>
        <dbReference type="ARBA" id="ARBA00005820"/>
    </source>
</evidence>
<dbReference type="Gene3D" id="1.10.10.10">
    <property type="entry name" value="Winged helix-like DNA-binding domain superfamily/Winged helix DNA-binding domain"/>
    <property type="match status" value="1"/>
</dbReference>
<feature type="compositionally biased region" description="Low complexity" evidence="5">
    <location>
        <begin position="249"/>
        <end position="279"/>
    </location>
</feature>
<reference evidence="7 8" key="1">
    <citation type="submission" date="2018-10" db="EMBL/GenBank/DDBJ databases">
        <title>Isolation of pseudouridimycin from Streptomyces albus DSM 40763.</title>
        <authorList>
            <person name="Rosenqvist P."/>
            <person name="Metsae-Ketelae M."/>
            <person name="Virta P."/>
        </authorList>
    </citation>
    <scope>NUCLEOTIDE SEQUENCE [LARGE SCALE GENOMIC DNA]</scope>
    <source>
        <strain evidence="7 8">DSM 40763</strain>
    </source>
</reference>
<keyword evidence="2" id="KW-0902">Two-component regulatory system</keyword>
<dbReference type="SMART" id="SM01043">
    <property type="entry name" value="BTAD"/>
    <property type="match status" value="1"/>
</dbReference>
<dbReference type="Gene3D" id="3.40.50.300">
    <property type="entry name" value="P-loop containing nucleotide triphosphate hydrolases"/>
    <property type="match status" value="1"/>
</dbReference>
<dbReference type="Pfam" id="PF03704">
    <property type="entry name" value="BTAD"/>
    <property type="match status" value="1"/>
</dbReference>
<sequence>MRYLILGPSEARDEADRPLPLSGQRLRALLAALALRAHGCAPVSPRTLIEEIWADAEDDAMPENAPAALQALVGRLRRALGKEAVESLPGGYRLRVDPDRDEVDLHRFERLAAEGERALADGDPAHAADLLREALALWRGPALADLPDRATAAARAEALRHAALHRRFAADLALGRAAQILPELRQLAPEHPLDEPLQVLRLRALHESGRTAEALAEYESVRRGIATRLGADPGAELRALHAELLAAGTPRPGTVAPATEPGAAPGTAPGTWAGPHTTGRGPGPGAGTGTRSGGSGAAESAGPADRSANYERDPANWSASHGRGPADRSRAAGQLGTAPGTTPGSPNAATGPATRPGPAARPGPDAAPGSAAAPGTAGTVNPAPGHGTAPAAGTAPAPGPAQAHPAPSAQPAYAEPPAPTEPPAHSAPSAHREPSAYPARPTPSAHPEPSTPAAPATAATPSAPSTSPTHSTHSTPPTHSAHPASPSYPEPSAPHGMPYRNSDRWDGDRWDGDRWGEDRWGEDRWGEDRSGGTRRAPGNLRARLTSFVGREAEIAAIGTDLTGSRLVTLTGPGGSGKTRLAEEVAATAAAAAPAPYPDGTWLVELAPLDHPAAVPGAVLSALGRRVTALSTAATEGARSLGGEQDATGLLVEHLEHRTTLLVLDNCEHVIHAAATLAETLLAHCPGLTVLATSREPLGVPGEAVRPVEPLPPASAHRLFADRAAAASPGFRTGEDPAAVAEICRRLDGLPLAIELAAARLRSLTPRQIADRLDDRFRLLTSGSRTVLPRQQTLRAVVDWSWDLLDERERTVVRRLSVFAGGCTLSAAEHVCADGADDGADDGDGGRGGADIRPDDVLDLLSALVDKSILVADQPPALAGTGVRYRMLETIHDYARERAAEHADDRDAAEDRHTAQILRFATAAEPRIRSAEQLSWLPRVEADLDNIRAALHRALRARDLETLAALVRAVGWFWWLRNYRDEGSGWAKSALSLLPAAPEERTGEEELLYREFQLLDCFLLAEHRTQELLTDPGRRAVAAELVAFFRTPGPASARFPGMLWPVTAHMLEGTRGLVASVRDTVANCRRHGSPWALAVSLLFQAHVRLDLPDGEAGYAGIREYLPELDALADSTGDRWLLSQVSGLRAEIAVQEGRYEDARAECEVALRHAQQLGALTEMPVLLARIAEIWYRQGDAEQADSLARRAIADADQLGIRDAQTLAVYVRAVAAVEQGDTARARRLHLRTREYAGVGTPPAALEVLLLDLDARIAADEGSGHLPRAFRAARSAVRTAVEVAVPDHLLGHTLLTAGYVLSRAGRHALALRFADAAARLRRELPASVPELRLDGMVRAFSGAASPEGRRDGGQGREADPGGAERGAAGTAEPPLSAEEAAACLDKLCAQLDADEAAPDDDLAGDTPEGDAPEDDASDGDAPDGDAPDDDAPGDDGVLDGDTGGDG</sequence>
<evidence type="ECO:0000256" key="2">
    <source>
        <dbReference type="ARBA" id="ARBA00023012"/>
    </source>
</evidence>
<dbReference type="GO" id="GO:0000160">
    <property type="term" value="P:phosphorelay signal transduction system"/>
    <property type="evidence" value="ECO:0007669"/>
    <property type="project" value="UniProtKB-KW"/>
</dbReference>
<feature type="compositionally biased region" description="Low complexity" evidence="5">
    <location>
        <begin position="453"/>
        <end position="485"/>
    </location>
</feature>
<feature type="compositionally biased region" description="Basic and acidic residues" evidence="5">
    <location>
        <begin position="1357"/>
        <end position="1369"/>
    </location>
</feature>
<feature type="region of interest" description="Disordered" evidence="5">
    <location>
        <begin position="1352"/>
        <end position="1385"/>
    </location>
</feature>
<proteinExistence type="inferred from homology"/>
<dbReference type="SUPFAM" id="SSF52540">
    <property type="entry name" value="P-loop containing nucleoside triphosphate hydrolases"/>
    <property type="match status" value="1"/>
</dbReference>
<feature type="compositionally biased region" description="Low complexity" evidence="5">
    <location>
        <begin position="348"/>
        <end position="413"/>
    </location>
</feature>
<feature type="DNA-binding region" description="OmpR/PhoB-type" evidence="4">
    <location>
        <begin position="1"/>
        <end position="96"/>
    </location>
</feature>
<dbReference type="CDD" id="cd15831">
    <property type="entry name" value="BTAD"/>
    <property type="match status" value="1"/>
</dbReference>
<dbReference type="GO" id="GO:0003677">
    <property type="term" value="F:DNA binding"/>
    <property type="evidence" value="ECO:0007669"/>
    <property type="project" value="UniProtKB-UniRule"/>
</dbReference>
<dbReference type="SMART" id="SM00862">
    <property type="entry name" value="Trans_reg_C"/>
    <property type="match status" value="1"/>
</dbReference>
<dbReference type="GO" id="GO:0006355">
    <property type="term" value="P:regulation of DNA-templated transcription"/>
    <property type="evidence" value="ECO:0007669"/>
    <property type="project" value="InterPro"/>
</dbReference>
<comment type="similarity">
    <text evidence="1">Belongs to the AfsR/DnrI/RedD regulatory family.</text>
</comment>
<dbReference type="PANTHER" id="PTHR47691:SF3">
    <property type="entry name" value="HTH-TYPE TRANSCRIPTIONAL REGULATOR RV0890C-RELATED"/>
    <property type="match status" value="1"/>
</dbReference>
<dbReference type="InterPro" id="IPR005158">
    <property type="entry name" value="BTAD"/>
</dbReference>
<evidence type="ECO:0000256" key="4">
    <source>
        <dbReference type="PROSITE-ProRule" id="PRU01091"/>
    </source>
</evidence>
<protein>
    <submittedName>
        <fullName evidence="7">AfsR/SARP family transcriptional regulator</fullName>
    </submittedName>
</protein>
<dbReference type="Proteomes" id="UP000298111">
    <property type="component" value="Unassembled WGS sequence"/>
</dbReference>
<dbReference type="PROSITE" id="PS51755">
    <property type="entry name" value="OMPR_PHOB"/>
    <property type="match status" value="1"/>
</dbReference>
<dbReference type="InterPro" id="IPR041664">
    <property type="entry name" value="AAA_16"/>
</dbReference>
<dbReference type="GeneID" id="75182752"/>
<feature type="region of interest" description="Disordered" evidence="5">
    <location>
        <begin position="249"/>
        <end position="537"/>
    </location>
</feature>
<evidence type="ECO:0000313" key="8">
    <source>
        <dbReference type="Proteomes" id="UP000298111"/>
    </source>
</evidence>
<dbReference type="Pfam" id="PF13191">
    <property type="entry name" value="AAA_16"/>
    <property type="match status" value="1"/>
</dbReference>
<feature type="compositionally biased region" description="Gly residues" evidence="5">
    <location>
        <begin position="280"/>
        <end position="296"/>
    </location>
</feature>
<dbReference type="SUPFAM" id="SSF48452">
    <property type="entry name" value="TPR-like"/>
    <property type="match status" value="2"/>
</dbReference>
<feature type="region of interest" description="Disordered" evidence="5">
    <location>
        <begin position="1402"/>
        <end position="1456"/>
    </location>
</feature>
<comment type="caution">
    <text evidence="7">The sequence shown here is derived from an EMBL/GenBank/DDBJ whole genome shotgun (WGS) entry which is preliminary data.</text>
</comment>
<dbReference type="Gene3D" id="1.25.40.10">
    <property type="entry name" value="Tetratricopeptide repeat domain"/>
    <property type="match status" value="2"/>
</dbReference>
<evidence type="ECO:0000259" key="6">
    <source>
        <dbReference type="PROSITE" id="PS51755"/>
    </source>
</evidence>
<dbReference type="InterPro" id="IPR001867">
    <property type="entry name" value="OmpR/PhoB-type_DNA-bd"/>
</dbReference>
<organism evidence="7 8">
    <name type="scientific">Streptomyces albus</name>
    <dbReference type="NCBI Taxonomy" id="1888"/>
    <lineage>
        <taxon>Bacteria</taxon>
        <taxon>Bacillati</taxon>
        <taxon>Actinomycetota</taxon>
        <taxon>Actinomycetes</taxon>
        <taxon>Kitasatosporales</taxon>
        <taxon>Streptomycetaceae</taxon>
        <taxon>Streptomyces</taxon>
    </lineage>
</organism>
<feature type="compositionally biased region" description="Basic and acidic residues" evidence="5">
    <location>
        <begin position="501"/>
        <end position="531"/>
    </location>
</feature>
<keyword evidence="3 4" id="KW-0238">DNA-binding</keyword>
<dbReference type="PRINTS" id="PR00364">
    <property type="entry name" value="DISEASERSIST"/>
</dbReference>
<accession>A0A8H1LCU6</accession>